<dbReference type="AlphaFoldDB" id="A0AAV7YRB3"/>
<dbReference type="Proteomes" id="UP001150062">
    <property type="component" value="Unassembled WGS sequence"/>
</dbReference>
<dbReference type="Pfam" id="PF00503">
    <property type="entry name" value="G-alpha"/>
    <property type="match status" value="1"/>
</dbReference>
<gene>
    <name evidence="8" type="ORF">M0812_03007</name>
    <name evidence="9" type="ORF">M0813_06777</name>
</gene>
<evidence type="ECO:0000256" key="6">
    <source>
        <dbReference type="PIRSR" id="PIRSR601019-1"/>
    </source>
</evidence>
<feature type="binding site" evidence="7">
    <location>
        <position position="47"/>
    </location>
    <ligand>
        <name>Mg(2+)</name>
        <dbReference type="ChEBI" id="CHEBI:18420"/>
    </ligand>
</feature>
<dbReference type="GO" id="GO:0003924">
    <property type="term" value="F:GTPase activity"/>
    <property type="evidence" value="ECO:0007669"/>
    <property type="project" value="InterPro"/>
</dbReference>
<dbReference type="SUPFAM" id="SSF47895">
    <property type="entry name" value="Transducin (alpha subunit), insertion domain"/>
    <property type="match status" value="1"/>
</dbReference>
<keyword evidence="11" id="KW-1185">Reference proteome</keyword>
<dbReference type="InterPro" id="IPR011025">
    <property type="entry name" value="GproteinA_insert"/>
</dbReference>
<dbReference type="EMBL" id="JAOAOG010000311">
    <property type="protein sequence ID" value="KAJ6230548.1"/>
    <property type="molecule type" value="Genomic_DNA"/>
</dbReference>
<dbReference type="GO" id="GO:0031683">
    <property type="term" value="F:G-protein beta/gamma-subunit complex binding"/>
    <property type="evidence" value="ECO:0007669"/>
    <property type="project" value="InterPro"/>
</dbReference>
<protein>
    <submittedName>
        <fullName evidence="8">Guanine nucleotide-binding protein g(O) subunit alpha</fullName>
    </submittedName>
</protein>
<feature type="binding site" evidence="6">
    <location>
        <begin position="43"/>
        <end position="48"/>
    </location>
    <ligand>
        <name>GTP</name>
        <dbReference type="ChEBI" id="CHEBI:37565"/>
    </ligand>
</feature>
<keyword evidence="1 7" id="KW-0479">Metal-binding</keyword>
<evidence type="ECO:0000256" key="7">
    <source>
        <dbReference type="PIRSR" id="PIRSR601019-2"/>
    </source>
</evidence>
<evidence type="ECO:0000256" key="2">
    <source>
        <dbReference type="ARBA" id="ARBA00022741"/>
    </source>
</evidence>
<evidence type="ECO:0000313" key="8">
    <source>
        <dbReference type="EMBL" id="KAJ3431329.1"/>
    </source>
</evidence>
<organism evidence="8 10">
    <name type="scientific">Anaeramoeba flamelloides</name>
    <dbReference type="NCBI Taxonomy" id="1746091"/>
    <lineage>
        <taxon>Eukaryota</taxon>
        <taxon>Metamonada</taxon>
        <taxon>Anaeramoebidae</taxon>
        <taxon>Anaeramoeba</taxon>
    </lineage>
</organism>
<keyword evidence="4 6" id="KW-0342">GTP-binding</keyword>
<dbReference type="GO" id="GO:0046872">
    <property type="term" value="F:metal ion binding"/>
    <property type="evidence" value="ECO:0007669"/>
    <property type="project" value="UniProtKB-KW"/>
</dbReference>
<dbReference type="SUPFAM" id="SSF52540">
    <property type="entry name" value="P-loop containing nucleoside triphosphate hydrolases"/>
    <property type="match status" value="1"/>
</dbReference>
<dbReference type="PANTHER" id="PTHR10218">
    <property type="entry name" value="GTP-BINDING PROTEIN ALPHA SUBUNIT"/>
    <property type="match status" value="1"/>
</dbReference>
<evidence type="ECO:0000256" key="5">
    <source>
        <dbReference type="ARBA" id="ARBA00023224"/>
    </source>
</evidence>
<feature type="binding site" evidence="6">
    <location>
        <position position="322"/>
    </location>
    <ligand>
        <name>GTP</name>
        <dbReference type="ChEBI" id="CHEBI:37565"/>
    </ligand>
</feature>
<reference evidence="9" key="1">
    <citation type="submission" date="2022-08" db="EMBL/GenBank/DDBJ databases">
        <title>Novel sulfate-reducing endosymbionts in the free-living metamonad Anaeramoeba.</title>
        <authorList>
            <person name="Jerlstrom-Hultqvist J."/>
            <person name="Cepicka I."/>
            <person name="Gallot-Lavallee L."/>
            <person name="Salas-Leiva D."/>
            <person name="Curtis B.A."/>
            <person name="Zahonova K."/>
            <person name="Pipaliya S."/>
            <person name="Dacks J."/>
            <person name="Roger A.J."/>
        </authorList>
    </citation>
    <scope>NUCLEOTIDE SEQUENCE</scope>
    <source>
        <strain evidence="9">Schooner1</strain>
    </source>
</reference>
<dbReference type="FunFam" id="3.40.50.300:FF:000563">
    <property type="entry name" value="Guanine nucleotide-binding protein alpha subunit"/>
    <property type="match status" value="1"/>
</dbReference>
<dbReference type="CDD" id="cd00066">
    <property type="entry name" value="G-alpha"/>
    <property type="match status" value="1"/>
</dbReference>
<dbReference type="Gene3D" id="3.40.50.300">
    <property type="entry name" value="P-loop containing nucleotide triphosphate hydrolases"/>
    <property type="match status" value="1"/>
</dbReference>
<dbReference type="GO" id="GO:0007188">
    <property type="term" value="P:adenylate cyclase-modulating G protein-coupled receptor signaling pathway"/>
    <property type="evidence" value="ECO:0007669"/>
    <property type="project" value="TreeGrafter"/>
</dbReference>
<evidence type="ECO:0000313" key="10">
    <source>
        <dbReference type="Proteomes" id="UP001146793"/>
    </source>
</evidence>
<sequence>MCGCMNDKESSFEKKKSKKIDKQAEIKQQSNTIYRVLLLGAGESGKSTVVKQCKNLFLNGFTKRDISKMKIGIYSNILQSIQSLIWIHTELNLQLQNEDLKTYIEEITELTSLESFSQENYVKIKQLWEDPSFKMAYEKRSLYNCVDSAKHFLDRIDVIRKKDYEPNLDDLLMLRVRTTGISETRFSYAGSKFCMIDVGGQRNERKKWMHCFEDVTSVIFVASLSEYDQVLAEEMDTNRMKESLILFNDICNSRWFSNNSLILFLNKTDLLEKKIQTSPLDKLFPEYNGGSDFEQAKNFIKEKYLSLNKKTNKLLYSHFTCAIDSKMMKNIFVSVSDSILQNNISDLGLI</sequence>
<comment type="caution">
    <text evidence="8">The sequence shown here is derived from an EMBL/GenBank/DDBJ whole genome shotgun (WGS) entry which is preliminary data.</text>
</comment>
<feature type="binding site" evidence="6">
    <location>
        <begin position="172"/>
        <end position="178"/>
    </location>
    <ligand>
        <name>GTP</name>
        <dbReference type="ChEBI" id="CHEBI:37565"/>
    </ligand>
</feature>
<keyword evidence="3 7" id="KW-0460">Magnesium</keyword>
<reference evidence="8" key="2">
    <citation type="submission" date="2022-08" db="EMBL/GenBank/DDBJ databases">
        <title>Novel sulphate-reducing endosymbionts in the free-living metamonad Anaeramoeba.</title>
        <authorList>
            <person name="Jerlstrom-Hultqvist J."/>
            <person name="Cepicka I."/>
            <person name="Gallot-Lavallee L."/>
            <person name="Salas-Leiva D."/>
            <person name="Curtis B.A."/>
            <person name="Zahonova K."/>
            <person name="Pipaliya S."/>
            <person name="Dacks J."/>
            <person name="Roger A.J."/>
        </authorList>
    </citation>
    <scope>NUCLEOTIDE SEQUENCE</scope>
    <source>
        <strain evidence="8">Busselton2</strain>
    </source>
</reference>
<dbReference type="InterPro" id="IPR027417">
    <property type="entry name" value="P-loop_NTPase"/>
</dbReference>
<dbReference type="GO" id="GO:0005737">
    <property type="term" value="C:cytoplasm"/>
    <property type="evidence" value="ECO:0007669"/>
    <property type="project" value="TreeGrafter"/>
</dbReference>
<dbReference type="GO" id="GO:0001664">
    <property type="term" value="F:G protein-coupled receptor binding"/>
    <property type="evidence" value="ECO:0007669"/>
    <property type="project" value="TreeGrafter"/>
</dbReference>
<dbReference type="GO" id="GO:0005525">
    <property type="term" value="F:GTP binding"/>
    <property type="evidence" value="ECO:0007669"/>
    <property type="project" value="UniProtKB-KW"/>
</dbReference>
<dbReference type="GO" id="GO:0005834">
    <property type="term" value="C:heterotrimeric G-protein complex"/>
    <property type="evidence" value="ECO:0007669"/>
    <property type="project" value="TreeGrafter"/>
</dbReference>
<dbReference type="InterPro" id="IPR001019">
    <property type="entry name" value="Gprotein_alpha_su"/>
</dbReference>
<dbReference type="SMART" id="SM00275">
    <property type="entry name" value="G_alpha"/>
    <property type="match status" value="1"/>
</dbReference>
<feature type="binding site" evidence="6">
    <location>
        <begin position="197"/>
        <end position="201"/>
    </location>
    <ligand>
        <name>GTP</name>
        <dbReference type="ChEBI" id="CHEBI:37565"/>
    </ligand>
</feature>
<dbReference type="Proteomes" id="UP001146793">
    <property type="component" value="Unassembled WGS sequence"/>
</dbReference>
<keyword evidence="5" id="KW-0807">Transducer</keyword>
<evidence type="ECO:0000313" key="11">
    <source>
        <dbReference type="Proteomes" id="UP001150062"/>
    </source>
</evidence>
<evidence type="ECO:0000256" key="3">
    <source>
        <dbReference type="ARBA" id="ARBA00022842"/>
    </source>
</evidence>
<proteinExistence type="predicted"/>
<dbReference type="PROSITE" id="PS51882">
    <property type="entry name" value="G_ALPHA"/>
    <property type="match status" value="1"/>
</dbReference>
<evidence type="ECO:0000313" key="9">
    <source>
        <dbReference type="EMBL" id="KAJ6230548.1"/>
    </source>
</evidence>
<keyword evidence="2 6" id="KW-0547">Nucleotide-binding</keyword>
<feature type="binding site" evidence="6">
    <location>
        <begin position="147"/>
        <end position="148"/>
    </location>
    <ligand>
        <name>GTP</name>
        <dbReference type="ChEBI" id="CHEBI:37565"/>
    </ligand>
</feature>
<dbReference type="Gene3D" id="1.10.400.10">
    <property type="entry name" value="GI Alpha 1, domain 2-like"/>
    <property type="match status" value="1"/>
</dbReference>
<name>A0AAV7YRB3_9EUKA</name>
<feature type="binding site" evidence="7">
    <location>
        <position position="178"/>
    </location>
    <ligand>
        <name>Mg(2+)</name>
        <dbReference type="ChEBI" id="CHEBI:18420"/>
    </ligand>
</feature>
<accession>A0AAV7YRB3</accession>
<dbReference type="PRINTS" id="PR00318">
    <property type="entry name" value="GPROTEINA"/>
</dbReference>
<dbReference type="PANTHER" id="PTHR10218:SF302">
    <property type="entry name" value="GUANINE NUCLEOTIDE-BINDING PROTEIN ALPHA-5 SUBUNIT"/>
    <property type="match status" value="1"/>
</dbReference>
<dbReference type="EMBL" id="JANTQA010000048">
    <property type="protein sequence ID" value="KAJ3431329.1"/>
    <property type="molecule type" value="Genomic_DNA"/>
</dbReference>
<evidence type="ECO:0000256" key="1">
    <source>
        <dbReference type="ARBA" id="ARBA00022723"/>
    </source>
</evidence>
<evidence type="ECO:0000256" key="4">
    <source>
        <dbReference type="ARBA" id="ARBA00023134"/>
    </source>
</evidence>
<feature type="binding site" evidence="6">
    <location>
        <begin position="266"/>
        <end position="269"/>
    </location>
    <ligand>
        <name>GTP</name>
        <dbReference type="ChEBI" id="CHEBI:37565"/>
    </ligand>
</feature>